<name>A0A7C2NYH1_UNCW3</name>
<reference evidence="2" key="1">
    <citation type="journal article" date="2020" name="mSystems">
        <title>Genome- and Community-Level Interaction Insights into Carbon Utilization and Element Cycling Functions of Hydrothermarchaeota in Hydrothermal Sediment.</title>
        <authorList>
            <person name="Zhou Z."/>
            <person name="Liu Y."/>
            <person name="Xu W."/>
            <person name="Pan J."/>
            <person name="Luo Z.H."/>
            <person name="Li M."/>
        </authorList>
    </citation>
    <scope>NUCLEOTIDE SEQUENCE [LARGE SCALE GENOMIC DNA]</scope>
    <source>
        <strain evidence="2">SpSt-34</strain>
    </source>
</reference>
<dbReference type="InterPro" id="IPR036010">
    <property type="entry name" value="2Fe-2S_ferredoxin-like_sf"/>
</dbReference>
<evidence type="ECO:0000313" key="2">
    <source>
        <dbReference type="EMBL" id="HEN27410.1"/>
    </source>
</evidence>
<proteinExistence type="predicted"/>
<organism evidence="2">
    <name type="scientific">candidate division WOR-3 bacterium</name>
    <dbReference type="NCBI Taxonomy" id="2052148"/>
    <lineage>
        <taxon>Bacteria</taxon>
        <taxon>Bacteria division WOR-3</taxon>
    </lineage>
</organism>
<dbReference type="SUPFAM" id="SSF54292">
    <property type="entry name" value="2Fe-2S ferredoxin-like"/>
    <property type="match status" value="1"/>
</dbReference>
<dbReference type="CDD" id="cd00207">
    <property type="entry name" value="fer2"/>
    <property type="match status" value="1"/>
</dbReference>
<dbReference type="Gene3D" id="3.10.20.740">
    <property type="match status" value="1"/>
</dbReference>
<evidence type="ECO:0000259" key="1">
    <source>
        <dbReference type="PROSITE" id="PS51085"/>
    </source>
</evidence>
<sequence length="108" mass="12063">MGELKVFINGREVKAKEGSTILETALEAGIYIPYLCHHPNLPPIGECGLCLVRVNGMGLVNACDTLVEEGMKIVTENEEIASLRRERLTGLLMSHLFRMHRLLEISQM</sequence>
<dbReference type="AlphaFoldDB" id="A0A7C2NYH1"/>
<dbReference type="PROSITE" id="PS51085">
    <property type="entry name" value="2FE2S_FER_2"/>
    <property type="match status" value="1"/>
</dbReference>
<feature type="domain" description="2Fe-2S ferredoxin-type" evidence="1">
    <location>
        <begin position="2"/>
        <end position="79"/>
    </location>
</feature>
<gene>
    <name evidence="2" type="ORF">ENQ77_01840</name>
</gene>
<accession>A0A7C2NYH1</accession>
<protein>
    <submittedName>
        <fullName evidence="2">2Fe-2S iron-sulfur cluster binding domain-containing protein</fullName>
    </submittedName>
</protein>
<dbReference type="EMBL" id="DSOL01000050">
    <property type="protein sequence ID" value="HEN27410.1"/>
    <property type="molecule type" value="Genomic_DNA"/>
</dbReference>
<dbReference type="GO" id="GO:0051536">
    <property type="term" value="F:iron-sulfur cluster binding"/>
    <property type="evidence" value="ECO:0007669"/>
    <property type="project" value="InterPro"/>
</dbReference>
<dbReference type="Pfam" id="PF13510">
    <property type="entry name" value="Fer2_4"/>
    <property type="match status" value="1"/>
</dbReference>
<comment type="caution">
    <text evidence="2">The sequence shown here is derived from an EMBL/GenBank/DDBJ whole genome shotgun (WGS) entry which is preliminary data.</text>
</comment>
<dbReference type="InterPro" id="IPR001041">
    <property type="entry name" value="2Fe-2S_ferredoxin-type"/>
</dbReference>